<dbReference type="RefSeq" id="WP_075080249.1">
    <property type="nucleotide sequence ID" value="NZ_BDCO01000002.1"/>
</dbReference>
<dbReference type="NCBIfam" id="TIGR02595">
    <property type="entry name" value="PEP_CTERM"/>
    <property type="match status" value="1"/>
</dbReference>
<keyword evidence="1" id="KW-0812">Transmembrane</keyword>
<dbReference type="InParanoid" id="A0A146GAH9"/>
<gene>
    <name evidence="3" type="ORF">TSACC_23067</name>
</gene>
<organism evidence="3 4">
    <name type="scientific">Terrimicrobium sacchariphilum</name>
    <dbReference type="NCBI Taxonomy" id="690879"/>
    <lineage>
        <taxon>Bacteria</taxon>
        <taxon>Pseudomonadati</taxon>
        <taxon>Verrucomicrobiota</taxon>
        <taxon>Terrimicrobiia</taxon>
        <taxon>Terrimicrobiales</taxon>
        <taxon>Terrimicrobiaceae</taxon>
        <taxon>Terrimicrobium</taxon>
    </lineage>
</organism>
<feature type="domain" description="Ice-binding protein C-terminal" evidence="2">
    <location>
        <begin position="238"/>
        <end position="262"/>
    </location>
</feature>
<evidence type="ECO:0000313" key="4">
    <source>
        <dbReference type="Proteomes" id="UP000076023"/>
    </source>
</evidence>
<keyword evidence="1" id="KW-0472">Membrane</keyword>
<comment type="caution">
    <text evidence="3">The sequence shown here is derived from an EMBL/GenBank/DDBJ whole genome shotgun (WGS) entry which is preliminary data.</text>
</comment>
<evidence type="ECO:0000313" key="3">
    <source>
        <dbReference type="EMBL" id="GAT34635.1"/>
    </source>
</evidence>
<keyword evidence="1" id="KW-1133">Transmembrane helix</keyword>
<sequence length="266" mass="27354">MKSVVAVLGIFAVVGASYGAVLFDFNTPGQLTGNFSSAQSGLTIQSGTGGLNNSGCLDISATDYENGPWQIFTLNTPFSGNLDTWQVSFYYKGNANNNPTLGVTTEPVPLLTDGQPGNGGSVYYPIINVTSGGANGGEMGISSYSGSGESEWKVSPVAGGLPTTTNWYFYELTVSYLGSNNFSVTGTLNSASSDGTVGSLLASASQTFNNPAIAGDSTAYIYFQVSGGVAIDNLSTTAVPEPTTLGLLAGGGLLVFAAYRRRMARA</sequence>
<dbReference type="Proteomes" id="UP000076023">
    <property type="component" value="Unassembled WGS sequence"/>
</dbReference>
<dbReference type="STRING" id="690879.TSACC_23067"/>
<name>A0A146GAH9_TERSA</name>
<proteinExistence type="predicted"/>
<dbReference type="EMBL" id="BDCO01000002">
    <property type="protein sequence ID" value="GAT34635.1"/>
    <property type="molecule type" value="Genomic_DNA"/>
</dbReference>
<evidence type="ECO:0000256" key="1">
    <source>
        <dbReference type="SAM" id="Phobius"/>
    </source>
</evidence>
<dbReference type="Pfam" id="PF07589">
    <property type="entry name" value="PEP-CTERM"/>
    <property type="match status" value="1"/>
</dbReference>
<accession>A0A146GAH9</accession>
<dbReference type="InterPro" id="IPR013424">
    <property type="entry name" value="Ice-binding_C"/>
</dbReference>
<reference evidence="4" key="1">
    <citation type="journal article" date="2017" name="Genome Announc.">
        <title>Draft Genome Sequence of Terrimicrobium sacchariphilum NM-5T, a Facultative Anaerobic Soil Bacterium of the Class Spartobacteria.</title>
        <authorList>
            <person name="Qiu Y.L."/>
            <person name="Tourlousse D.M."/>
            <person name="Matsuura N."/>
            <person name="Ohashi A."/>
            <person name="Sekiguchi Y."/>
        </authorList>
    </citation>
    <scope>NUCLEOTIDE SEQUENCE [LARGE SCALE GENOMIC DNA]</scope>
    <source>
        <strain evidence="4">NM-5</strain>
    </source>
</reference>
<keyword evidence="4" id="KW-1185">Reference proteome</keyword>
<feature type="transmembrane region" description="Helical" evidence="1">
    <location>
        <begin position="242"/>
        <end position="259"/>
    </location>
</feature>
<protein>
    <submittedName>
        <fullName evidence="3">PEP-CTERM protein-sorting domain-containing protein</fullName>
    </submittedName>
</protein>
<evidence type="ECO:0000259" key="2">
    <source>
        <dbReference type="Pfam" id="PF07589"/>
    </source>
</evidence>
<dbReference type="AlphaFoldDB" id="A0A146GAH9"/>